<protein>
    <submittedName>
        <fullName evidence="2">Uncharacterized protein LOC115880613</fullName>
    </submittedName>
</protein>
<dbReference type="InParanoid" id="A0A6J2XQG5"/>
<name>A0A6J2XQG5_SITOR</name>
<proteinExistence type="predicted"/>
<dbReference type="OrthoDB" id="1293503at2759"/>
<dbReference type="PANTHER" id="PTHR47027:SF25">
    <property type="entry name" value="REVERSE TRANSCRIPTASE DOMAIN-CONTAINING PROTEIN"/>
    <property type="match status" value="1"/>
</dbReference>
<accession>A0A6J2XQG5</accession>
<sequence length="176" mass="20992">MTQDKEVLEYMTRKLIEKYEKWGLELNKKKTRYMCLGGELEDLILNNNINIEACEEYMYLGVKIASKGRCEKEIEERIGKGRKVIGALNSVLWSRDISDHRKKLIYNAILKSVMLYGSEVWQLSEKHKKKLLSTELDFWRRLARISRLDRIRIERIREKMKVEGNIVQDIQEKQLQ</sequence>
<evidence type="ECO:0000313" key="1">
    <source>
        <dbReference type="Proteomes" id="UP000504635"/>
    </source>
</evidence>
<reference evidence="2" key="1">
    <citation type="submission" date="2025-08" db="UniProtKB">
        <authorList>
            <consortium name="RefSeq"/>
        </authorList>
    </citation>
    <scope>IDENTIFICATION</scope>
    <source>
        <tissue evidence="2">Gonads</tissue>
    </source>
</reference>
<evidence type="ECO:0000313" key="2">
    <source>
        <dbReference type="RefSeq" id="XP_030753748.1"/>
    </source>
</evidence>
<dbReference type="PANTHER" id="PTHR47027">
    <property type="entry name" value="REVERSE TRANSCRIPTASE DOMAIN-CONTAINING PROTEIN"/>
    <property type="match status" value="1"/>
</dbReference>
<dbReference type="AlphaFoldDB" id="A0A6J2XQG5"/>
<organism evidence="1 2">
    <name type="scientific">Sitophilus oryzae</name>
    <name type="common">Rice weevil</name>
    <name type="synonym">Curculio oryzae</name>
    <dbReference type="NCBI Taxonomy" id="7048"/>
    <lineage>
        <taxon>Eukaryota</taxon>
        <taxon>Metazoa</taxon>
        <taxon>Ecdysozoa</taxon>
        <taxon>Arthropoda</taxon>
        <taxon>Hexapoda</taxon>
        <taxon>Insecta</taxon>
        <taxon>Pterygota</taxon>
        <taxon>Neoptera</taxon>
        <taxon>Endopterygota</taxon>
        <taxon>Coleoptera</taxon>
        <taxon>Polyphaga</taxon>
        <taxon>Cucujiformia</taxon>
        <taxon>Curculionidae</taxon>
        <taxon>Dryophthorinae</taxon>
        <taxon>Sitophilus</taxon>
    </lineage>
</organism>
<dbReference type="KEGG" id="soy:115880613"/>
<dbReference type="Proteomes" id="UP000504635">
    <property type="component" value="Unplaced"/>
</dbReference>
<gene>
    <name evidence="2" type="primary">LOC115880613</name>
</gene>
<dbReference type="RefSeq" id="XP_030753748.1">
    <property type="nucleotide sequence ID" value="XM_030897888.1"/>
</dbReference>
<keyword evidence="1" id="KW-1185">Reference proteome</keyword>
<dbReference type="GeneID" id="115880613"/>